<dbReference type="OrthoDB" id="9931757at2"/>
<protein>
    <submittedName>
        <fullName evidence="1">Uncharacterized protein</fullName>
    </submittedName>
</protein>
<organism evidence="1 2">
    <name type="scientific">Amycolatopsis alkalitolerans</name>
    <dbReference type="NCBI Taxonomy" id="2547244"/>
    <lineage>
        <taxon>Bacteria</taxon>
        <taxon>Bacillati</taxon>
        <taxon>Actinomycetota</taxon>
        <taxon>Actinomycetes</taxon>
        <taxon>Pseudonocardiales</taxon>
        <taxon>Pseudonocardiaceae</taxon>
        <taxon>Amycolatopsis</taxon>
    </lineage>
</organism>
<sequence length="94" mass="10587">MMKRQFSDDQHLAYMATLQDLECAGQRFTGLEIGPMTGMYLIGALQLVLRHPAISVNHRHVLTTLIESLRPLFHEPVGQELIDLGYEPAADRKA</sequence>
<gene>
    <name evidence="1" type="ORF">FG385_32830</name>
</gene>
<dbReference type="Proteomes" id="UP000305546">
    <property type="component" value="Unassembled WGS sequence"/>
</dbReference>
<dbReference type="AlphaFoldDB" id="A0A5C4LQW0"/>
<reference evidence="1 2" key="1">
    <citation type="submission" date="2019-06" db="EMBL/GenBank/DDBJ databases">
        <title>Amycolatopsis alkalitolerans sp. nov., isolated from Gastrodia elata Blume.</title>
        <authorList>
            <person name="Narsing Rao M.P."/>
            <person name="Li W.J."/>
        </authorList>
    </citation>
    <scope>NUCLEOTIDE SEQUENCE [LARGE SCALE GENOMIC DNA]</scope>
    <source>
        <strain evidence="1 2">SYSUP0005</strain>
    </source>
</reference>
<proteinExistence type="predicted"/>
<name>A0A5C4LQW0_9PSEU</name>
<dbReference type="EMBL" id="VDFW01000055">
    <property type="protein sequence ID" value="TNC19054.1"/>
    <property type="molecule type" value="Genomic_DNA"/>
</dbReference>
<accession>A0A5C4LQW0</accession>
<evidence type="ECO:0000313" key="2">
    <source>
        <dbReference type="Proteomes" id="UP000305546"/>
    </source>
</evidence>
<comment type="caution">
    <text evidence="1">The sequence shown here is derived from an EMBL/GenBank/DDBJ whole genome shotgun (WGS) entry which is preliminary data.</text>
</comment>
<keyword evidence="2" id="KW-1185">Reference proteome</keyword>
<evidence type="ECO:0000313" key="1">
    <source>
        <dbReference type="EMBL" id="TNC19054.1"/>
    </source>
</evidence>